<gene>
    <name evidence="7" type="ORF">J34TS1_32980</name>
</gene>
<dbReference type="NCBIfam" id="TIGR02937">
    <property type="entry name" value="sigma70-ECF"/>
    <property type="match status" value="1"/>
</dbReference>
<dbReference type="Gene3D" id="1.10.1740.10">
    <property type="match status" value="1"/>
</dbReference>
<dbReference type="InterPro" id="IPR007627">
    <property type="entry name" value="RNA_pol_sigma70_r2"/>
</dbReference>
<dbReference type="InterPro" id="IPR014284">
    <property type="entry name" value="RNA_pol_sigma-70_dom"/>
</dbReference>
<evidence type="ECO:0000256" key="3">
    <source>
        <dbReference type="ARBA" id="ARBA00023082"/>
    </source>
</evidence>
<evidence type="ECO:0000259" key="6">
    <source>
        <dbReference type="Pfam" id="PF08281"/>
    </source>
</evidence>
<protein>
    <submittedName>
        <fullName evidence="7">RNA polymerase subunit sigma-24</fullName>
    </submittedName>
</protein>
<dbReference type="Pfam" id="PF04542">
    <property type="entry name" value="Sigma70_r2"/>
    <property type="match status" value="1"/>
</dbReference>
<proteinExistence type="inferred from homology"/>
<dbReference type="SUPFAM" id="SSF88946">
    <property type="entry name" value="Sigma2 domain of RNA polymerase sigma factors"/>
    <property type="match status" value="1"/>
</dbReference>
<dbReference type="InterPro" id="IPR013249">
    <property type="entry name" value="RNA_pol_sigma70_r4_t2"/>
</dbReference>
<dbReference type="AlphaFoldDB" id="A0A919YF59"/>
<keyword evidence="2" id="KW-0805">Transcription regulation</keyword>
<keyword evidence="3" id="KW-0731">Sigma factor</keyword>
<dbReference type="PANTHER" id="PTHR43133:SF51">
    <property type="entry name" value="RNA POLYMERASE SIGMA FACTOR"/>
    <property type="match status" value="1"/>
</dbReference>
<dbReference type="Proteomes" id="UP000682811">
    <property type="component" value="Unassembled WGS sequence"/>
</dbReference>
<dbReference type="InterPro" id="IPR036388">
    <property type="entry name" value="WH-like_DNA-bd_sf"/>
</dbReference>
<organism evidence="7 8">
    <name type="scientific">Paenibacillus azoreducens</name>
    <dbReference type="NCBI Taxonomy" id="116718"/>
    <lineage>
        <taxon>Bacteria</taxon>
        <taxon>Bacillati</taxon>
        <taxon>Bacillota</taxon>
        <taxon>Bacilli</taxon>
        <taxon>Bacillales</taxon>
        <taxon>Paenibacillaceae</taxon>
        <taxon>Paenibacillus</taxon>
    </lineage>
</organism>
<dbReference type="InterPro" id="IPR039425">
    <property type="entry name" value="RNA_pol_sigma-70-like"/>
</dbReference>
<keyword evidence="4" id="KW-0804">Transcription</keyword>
<evidence type="ECO:0000313" key="7">
    <source>
        <dbReference type="EMBL" id="GIO48533.1"/>
    </source>
</evidence>
<dbReference type="CDD" id="cd06171">
    <property type="entry name" value="Sigma70_r4"/>
    <property type="match status" value="1"/>
</dbReference>
<dbReference type="InterPro" id="IPR013324">
    <property type="entry name" value="RNA_pol_sigma_r3/r4-like"/>
</dbReference>
<feature type="domain" description="RNA polymerase sigma-70 region 2" evidence="5">
    <location>
        <begin position="21"/>
        <end position="88"/>
    </location>
</feature>
<dbReference type="Pfam" id="PF08281">
    <property type="entry name" value="Sigma70_r4_2"/>
    <property type="match status" value="1"/>
</dbReference>
<dbReference type="PANTHER" id="PTHR43133">
    <property type="entry name" value="RNA POLYMERASE ECF-TYPE SIGMA FACTO"/>
    <property type="match status" value="1"/>
</dbReference>
<dbReference type="InterPro" id="IPR013325">
    <property type="entry name" value="RNA_pol_sigma_r2"/>
</dbReference>
<name>A0A919YF59_9BACL</name>
<dbReference type="GO" id="GO:0003677">
    <property type="term" value="F:DNA binding"/>
    <property type="evidence" value="ECO:0007669"/>
    <property type="project" value="InterPro"/>
</dbReference>
<dbReference type="GO" id="GO:0006352">
    <property type="term" value="P:DNA-templated transcription initiation"/>
    <property type="evidence" value="ECO:0007669"/>
    <property type="project" value="InterPro"/>
</dbReference>
<comment type="similarity">
    <text evidence="1">Belongs to the sigma-70 factor family. ECF subfamily.</text>
</comment>
<dbReference type="EMBL" id="BORT01000014">
    <property type="protein sequence ID" value="GIO48533.1"/>
    <property type="molecule type" value="Genomic_DNA"/>
</dbReference>
<accession>A0A919YF59</accession>
<evidence type="ECO:0000256" key="1">
    <source>
        <dbReference type="ARBA" id="ARBA00010641"/>
    </source>
</evidence>
<dbReference type="Gene3D" id="1.10.10.10">
    <property type="entry name" value="Winged helix-like DNA-binding domain superfamily/Winged helix DNA-binding domain"/>
    <property type="match status" value="1"/>
</dbReference>
<reference evidence="7 8" key="1">
    <citation type="submission" date="2021-03" db="EMBL/GenBank/DDBJ databases">
        <title>Antimicrobial resistance genes in bacteria isolated from Japanese honey, and their potential for conferring macrolide and lincosamide resistance in the American foulbrood pathogen Paenibacillus larvae.</title>
        <authorList>
            <person name="Okamoto M."/>
            <person name="Kumagai M."/>
            <person name="Kanamori H."/>
            <person name="Takamatsu D."/>
        </authorList>
    </citation>
    <scope>NUCLEOTIDE SEQUENCE [LARGE SCALE GENOMIC DNA]</scope>
    <source>
        <strain evidence="7 8">J34TS1</strain>
    </source>
</reference>
<dbReference type="SUPFAM" id="SSF88659">
    <property type="entry name" value="Sigma3 and sigma4 domains of RNA polymerase sigma factors"/>
    <property type="match status" value="1"/>
</dbReference>
<keyword evidence="8" id="KW-1185">Reference proteome</keyword>
<evidence type="ECO:0000259" key="5">
    <source>
        <dbReference type="Pfam" id="PF04542"/>
    </source>
</evidence>
<evidence type="ECO:0000256" key="2">
    <source>
        <dbReference type="ARBA" id="ARBA00023015"/>
    </source>
</evidence>
<comment type="caution">
    <text evidence="7">The sequence shown here is derived from an EMBL/GenBank/DDBJ whole genome shotgun (WGS) entry which is preliminary data.</text>
</comment>
<sequence length="180" mass="20746">MMDETDIRKAQQGDREAFIRLFRQLEPEMYGLSKSILKQDADCADAIQEATLKAFKSIAGLKQPQYFKTWVLRIVINECNQILRNRKRMVIMADVPEPDQLSCSAGDDIGSDIREMVSRLDDKLRIVTELFYFHDLSVKQIAQVLDISETAVRTRLHRARNRLMKSYANSQEGDLNYGSI</sequence>
<dbReference type="GO" id="GO:0016987">
    <property type="term" value="F:sigma factor activity"/>
    <property type="evidence" value="ECO:0007669"/>
    <property type="project" value="UniProtKB-KW"/>
</dbReference>
<evidence type="ECO:0000256" key="4">
    <source>
        <dbReference type="ARBA" id="ARBA00023163"/>
    </source>
</evidence>
<evidence type="ECO:0000313" key="8">
    <source>
        <dbReference type="Proteomes" id="UP000682811"/>
    </source>
</evidence>
<feature type="domain" description="RNA polymerase sigma factor 70 region 4 type 2" evidence="6">
    <location>
        <begin position="113"/>
        <end position="163"/>
    </location>
</feature>